<gene>
    <name evidence="4" type="ORF">K7J14_13540</name>
</gene>
<proteinExistence type="inferred from homology"/>
<dbReference type="InterPro" id="IPR000757">
    <property type="entry name" value="Beta-glucanase-like"/>
</dbReference>
<dbReference type="Proteomes" id="UP001198163">
    <property type="component" value="Unassembled WGS sequence"/>
</dbReference>
<dbReference type="PANTHER" id="PTHR10963:SF55">
    <property type="entry name" value="GLYCOSIDE HYDROLASE FAMILY 16 PROTEIN"/>
    <property type="match status" value="1"/>
</dbReference>
<evidence type="ECO:0000259" key="3">
    <source>
        <dbReference type="PROSITE" id="PS51762"/>
    </source>
</evidence>
<feature type="chain" id="PRO_5042100262" evidence="2">
    <location>
        <begin position="29"/>
        <end position="322"/>
    </location>
</feature>
<keyword evidence="2" id="KW-0732">Signal</keyword>
<comment type="similarity">
    <text evidence="1">Belongs to the glycosyl hydrolase 16 family.</text>
</comment>
<feature type="signal peptide" evidence="2">
    <location>
        <begin position="1"/>
        <end position="28"/>
    </location>
</feature>
<accession>A0AAE3EIN1</accession>
<name>A0AAE3EIN1_9SPIR</name>
<dbReference type="InterPro" id="IPR050546">
    <property type="entry name" value="Glycosyl_Hydrlase_16"/>
</dbReference>
<dbReference type="Gene3D" id="2.60.120.200">
    <property type="match status" value="1"/>
</dbReference>
<feature type="domain" description="GH16" evidence="3">
    <location>
        <begin position="42"/>
        <end position="322"/>
    </location>
</feature>
<dbReference type="RefSeq" id="WP_230757391.1">
    <property type="nucleotide sequence ID" value="NZ_JAINWA010000003.1"/>
</dbReference>
<reference evidence="4" key="1">
    <citation type="submission" date="2021-08" db="EMBL/GenBank/DDBJ databases">
        <title>Comparative analyses of Brucepasteria parasyntrophica and Teretinema zuelzerae.</title>
        <authorList>
            <person name="Song Y."/>
            <person name="Brune A."/>
        </authorList>
    </citation>
    <scope>NUCLEOTIDE SEQUENCE</scope>
    <source>
        <strain evidence="4">DSM 1903</strain>
    </source>
</reference>
<dbReference type="GO" id="GO:0005975">
    <property type="term" value="P:carbohydrate metabolic process"/>
    <property type="evidence" value="ECO:0007669"/>
    <property type="project" value="InterPro"/>
</dbReference>
<dbReference type="PROSITE" id="PS51257">
    <property type="entry name" value="PROKAR_LIPOPROTEIN"/>
    <property type="match status" value="1"/>
</dbReference>
<dbReference type="PROSITE" id="PS51762">
    <property type="entry name" value="GH16_2"/>
    <property type="match status" value="1"/>
</dbReference>
<dbReference type="AlphaFoldDB" id="A0AAE3EIN1"/>
<dbReference type="SUPFAM" id="SSF49899">
    <property type="entry name" value="Concanavalin A-like lectins/glucanases"/>
    <property type="match status" value="1"/>
</dbReference>
<evidence type="ECO:0000313" key="5">
    <source>
        <dbReference type="Proteomes" id="UP001198163"/>
    </source>
</evidence>
<keyword evidence="5" id="KW-1185">Reference proteome</keyword>
<organism evidence="4 5">
    <name type="scientific">Teretinema zuelzerae</name>
    <dbReference type="NCBI Taxonomy" id="156"/>
    <lineage>
        <taxon>Bacteria</taxon>
        <taxon>Pseudomonadati</taxon>
        <taxon>Spirochaetota</taxon>
        <taxon>Spirochaetia</taxon>
        <taxon>Spirochaetales</taxon>
        <taxon>Treponemataceae</taxon>
        <taxon>Teretinema</taxon>
    </lineage>
</organism>
<dbReference type="Pfam" id="PF00722">
    <property type="entry name" value="Glyco_hydro_16"/>
    <property type="match status" value="1"/>
</dbReference>
<evidence type="ECO:0000256" key="1">
    <source>
        <dbReference type="ARBA" id="ARBA00006865"/>
    </source>
</evidence>
<dbReference type="CDD" id="cd08023">
    <property type="entry name" value="GH16_laminarinase_like"/>
    <property type="match status" value="1"/>
</dbReference>
<evidence type="ECO:0000256" key="2">
    <source>
        <dbReference type="SAM" id="SignalP"/>
    </source>
</evidence>
<comment type="caution">
    <text evidence="4">The sequence shown here is derived from an EMBL/GenBank/DDBJ whole genome shotgun (WGS) entry which is preliminary data.</text>
</comment>
<sequence length="322" mass="35475">MNKDCRLMKILGAIAVSAMLIGCSSVPAADESAGDGSASGETRVSVLEYPAKNPDVYEPGNGWTLSWSDEFEGTTLDENVWTRQKMMFPYNNELQRYTAAPETARVEDGNMILTVERIKEGSMRGSFTSARVISNPGGEDGNSAAEGKTFLYGKIAARIQVPYGRGLWPAFWMLGDNCSETGGDAAWPGAGEIDILESGSVKAPNYGQGTVSGALHHDPSPGNTRKQNLCLDSALVTLPNGELMGEKFRVYEIEWDKEKIVWKLDGVQFGEMSISEDTRDEFHKPFYVLFNVAVGGNFTVSPDETTVFPQYMYVDWIRHYTR</sequence>
<dbReference type="GO" id="GO:0004553">
    <property type="term" value="F:hydrolase activity, hydrolyzing O-glycosyl compounds"/>
    <property type="evidence" value="ECO:0007669"/>
    <property type="project" value="InterPro"/>
</dbReference>
<protein>
    <submittedName>
        <fullName evidence="4">Glycoside hydrolase family 16 protein</fullName>
    </submittedName>
</protein>
<dbReference type="EMBL" id="JAINWA010000003">
    <property type="protein sequence ID" value="MCD1655715.1"/>
    <property type="molecule type" value="Genomic_DNA"/>
</dbReference>
<keyword evidence="4" id="KW-0378">Hydrolase</keyword>
<evidence type="ECO:0000313" key="4">
    <source>
        <dbReference type="EMBL" id="MCD1655715.1"/>
    </source>
</evidence>
<dbReference type="InterPro" id="IPR013320">
    <property type="entry name" value="ConA-like_dom_sf"/>
</dbReference>
<dbReference type="PANTHER" id="PTHR10963">
    <property type="entry name" value="GLYCOSYL HYDROLASE-RELATED"/>
    <property type="match status" value="1"/>
</dbReference>